<proteinExistence type="predicted"/>
<evidence type="ECO:0000313" key="1">
    <source>
        <dbReference type="EMBL" id="KKL24811.1"/>
    </source>
</evidence>
<organism evidence="1">
    <name type="scientific">marine sediment metagenome</name>
    <dbReference type="NCBI Taxonomy" id="412755"/>
    <lineage>
        <taxon>unclassified sequences</taxon>
        <taxon>metagenomes</taxon>
        <taxon>ecological metagenomes</taxon>
    </lineage>
</organism>
<comment type="caution">
    <text evidence="1">The sequence shown here is derived from an EMBL/GenBank/DDBJ whole genome shotgun (WGS) entry which is preliminary data.</text>
</comment>
<name>A0A0F9E4I3_9ZZZZ</name>
<dbReference type="AlphaFoldDB" id="A0A0F9E4I3"/>
<gene>
    <name evidence="1" type="ORF">LCGC14_2411600</name>
</gene>
<dbReference type="EMBL" id="LAZR01036448">
    <property type="protein sequence ID" value="KKL24811.1"/>
    <property type="molecule type" value="Genomic_DNA"/>
</dbReference>
<sequence>MADYVRLTGTPHYIGAASDTKPTSCPSGSRCYEHDTKKWYITYDGGTNWPAMATQDATVTPAGWTNSGEKASGTTVIKASGGMLHGILIETDGSNTVTYQLYDDSTSASNPVTPALKVAGGDDSGGFLGLDVNCSAGIVLVLSGVSGVGTVTYK</sequence>
<reference evidence="1" key="1">
    <citation type="journal article" date="2015" name="Nature">
        <title>Complex archaea that bridge the gap between prokaryotes and eukaryotes.</title>
        <authorList>
            <person name="Spang A."/>
            <person name="Saw J.H."/>
            <person name="Jorgensen S.L."/>
            <person name="Zaremba-Niedzwiedzka K."/>
            <person name="Martijn J."/>
            <person name="Lind A.E."/>
            <person name="van Eijk R."/>
            <person name="Schleper C."/>
            <person name="Guy L."/>
            <person name="Ettema T.J."/>
        </authorList>
    </citation>
    <scope>NUCLEOTIDE SEQUENCE</scope>
</reference>
<accession>A0A0F9E4I3</accession>
<protein>
    <submittedName>
        <fullName evidence="1">Uncharacterized protein</fullName>
    </submittedName>
</protein>